<dbReference type="Pfam" id="PF00028">
    <property type="entry name" value="Cadherin"/>
    <property type="match status" value="1"/>
</dbReference>
<dbReference type="OrthoDB" id="6252479at2759"/>
<evidence type="ECO:0000313" key="10">
    <source>
        <dbReference type="EMBL" id="KAF7258945.1"/>
    </source>
</evidence>
<keyword evidence="7" id="KW-0325">Glycoprotein</keyword>
<dbReference type="PRINTS" id="PR00205">
    <property type="entry name" value="CADHERIN"/>
</dbReference>
<dbReference type="GO" id="GO:0005509">
    <property type="term" value="F:calcium ion binding"/>
    <property type="evidence" value="ECO:0007669"/>
    <property type="project" value="UniProtKB-UniRule"/>
</dbReference>
<keyword evidence="4 8" id="KW-0106">Calcium</keyword>
<dbReference type="PANTHER" id="PTHR24028">
    <property type="entry name" value="CADHERIN-87A"/>
    <property type="match status" value="1"/>
</dbReference>
<evidence type="ECO:0000259" key="9">
    <source>
        <dbReference type="PROSITE" id="PS50268"/>
    </source>
</evidence>
<keyword evidence="2" id="KW-0812">Transmembrane</keyword>
<proteinExistence type="predicted"/>
<comment type="caution">
    <text evidence="10">The sequence shown here is derived from an EMBL/GenBank/DDBJ whole genome shotgun (WGS) entry which is preliminary data.</text>
</comment>
<evidence type="ECO:0000256" key="7">
    <source>
        <dbReference type="ARBA" id="ARBA00023180"/>
    </source>
</evidence>
<keyword evidence="11" id="KW-1185">Reference proteome</keyword>
<feature type="domain" description="Cadherin" evidence="9">
    <location>
        <begin position="239"/>
        <end position="364"/>
    </location>
</feature>
<evidence type="ECO:0000256" key="5">
    <source>
        <dbReference type="ARBA" id="ARBA00022989"/>
    </source>
</evidence>
<dbReference type="InterPro" id="IPR050174">
    <property type="entry name" value="Protocadherin/Cadherin-CA"/>
</dbReference>
<keyword evidence="5" id="KW-1133">Transmembrane helix</keyword>
<protein>
    <recommendedName>
        <fullName evidence="9">Cadherin domain-containing protein</fullName>
    </recommendedName>
</protein>
<evidence type="ECO:0000256" key="8">
    <source>
        <dbReference type="PROSITE-ProRule" id="PRU00043"/>
    </source>
</evidence>
<evidence type="ECO:0000256" key="2">
    <source>
        <dbReference type="ARBA" id="ARBA00022692"/>
    </source>
</evidence>
<dbReference type="PROSITE" id="PS00232">
    <property type="entry name" value="CADHERIN_1"/>
    <property type="match status" value="1"/>
</dbReference>
<feature type="domain" description="Cadherin" evidence="9">
    <location>
        <begin position="35"/>
        <end position="192"/>
    </location>
</feature>
<dbReference type="CDD" id="cd11304">
    <property type="entry name" value="Cadherin_repeat"/>
    <property type="match status" value="3"/>
</dbReference>
<gene>
    <name evidence="10" type="ORF">EG68_03303</name>
</gene>
<reference evidence="10" key="1">
    <citation type="submission" date="2019-07" db="EMBL/GenBank/DDBJ databases">
        <title>Annotation for the trematode Paragonimus miyazaki's.</title>
        <authorList>
            <person name="Choi Y.-J."/>
        </authorList>
    </citation>
    <scope>NUCLEOTIDE SEQUENCE</scope>
    <source>
        <strain evidence="10">Japan</strain>
    </source>
</reference>
<dbReference type="Gene3D" id="2.60.40.60">
    <property type="entry name" value="Cadherins"/>
    <property type="match status" value="3"/>
</dbReference>
<dbReference type="InterPro" id="IPR020894">
    <property type="entry name" value="Cadherin_CS"/>
</dbReference>
<dbReference type="GO" id="GO:0005886">
    <property type="term" value="C:plasma membrane"/>
    <property type="evidence" value="ECO:0007669"/>
    <property type="project" value="InterPro"/>
</dbReference>
<evidence type="ECO:0000313" key="11">
    <source>
        <dbReference type="Proteomes" id="UP000822476"/>
    </source>
</evidence>
<evidence type="ECO:0000256" key="6">
    <source>
        <dbReference type="ARBA" id="ARBA00023136"/>
    </source>
</evidence>
<organism evidence="10 11">
    <name type="scientific">Paragonimus skrjabini miyazakii</name>
    <dbReference type="NCBI Taxonomy" id="59628"/>
    <lineage>
        <taxon>Eukaryota</taxon>
        <taxon>Metazoa</taxon>
        <taxon>Spiralia</taxon>
        <taxon>Lophotrochozoa</taxon>
        <taxon>Platyhelminthes</taxon>
        <taxon>Trematoda</taxon>
        <taxon>Digenea</taxon>
        <taxon>Plagiorchiida</taxon>
        <taxon>Troglotremata</taxon>
        <taxon>Troglotrematidae</taxon>
        <taxon>Paragonimus</taxon>
    </lineage>
</organism>
<evidence type="ECO:0000256" key="4">
    <source>
        <dbReference type="ARBA" id="ARBA00022837"/>
    </source>
</evidence>
<dbReference type="PANTHER" id="PTHR24028:SF146">
    <property type="entry name" value="CADHERIN 96CB, ISOFORM D-RELATED"/>
    <property type="match status" value="1"/>
</dbReference>
<comment type="subcellular location">
    <subcellularLocation>
        <location evidence="1">Membrane</location>
        <topology evidence="1">Single-pass membrane protein</topology>
    </subcellularLocation>
</comment>
<evidence type="ECO:0000256" key="1">
    <source>
        <dbReference type="ARBA" id="ARBA00004167"/>
    </source>
</evidence>
<sequence length="571" mass="63875">MYCKMMDYTLPNRCVTFVYLYILLYSYVWSIVVANDLPLNIEVVEESPVGTLINGVAEYLNQIKLNDLKTTDDREIRYQLLGDDSVSRLLQIHPVHGQLRVASRIDREAICENQDIKLSQGKKHAFSKDSLFDVKSQYGVGVLTNECVYPLNILLISQPRVNDPQQFESSSTTTRIRMNLIIRDINDNAPVWPQHSTLQVSFVETPSSTMGWASLTRPGQSPLAIQDLAAKHAKTLDRAVDLDMGVNGTVVYRLFGPGKEYFHLDDSSQDTVDFLKPNFIHGGSTMRDIGNEFSTAPSTINEMSQPPLRIWPIVPLDRETEEFAGRDGFFNLTLLAHDLGVPPKTGSIVLIITVIDVNDHGPVFHNDMLYNTNSNRIPGLDGLDKPMVIYRPQNGNIRETIPVGSFITQLNATDKDNGIHGEITYEFCPCDRQIAWNYFKIDRHSGRVVVIKRLDYDNGPRQFQFKVIAKDGAPEPYTLTGTAMVDVALTDENDEAPEIHVMLVESGIDDVTTRPNVYQSGATATDGANSFGMMGAKFAGEFTTSIYENPKPDTVIAYVQVMKKSSYQTSL</sequence>
<accession>A0A8S9YV64</accession>
<name>A0A8S9YV64_9TREM</name>
<dbReference type="Proteomes" id="UP000822476">
    <property type="component" value="Unassembled WGS sequence"/>
</dbReference>
<dbReference type="PROSITE" id="PS50268">
    <property type="entry name" value="CADHERIN_2"/>
    <property type="match status" value="3"/>
</dbReference>
<dbReference type="EMBL" id="JTDE01001453">
    <property type="protein sequence ID" value="KAF7258945.1"/>
    <property type="molecule type" value="Genomic_DNA"/>
</dbReference>
<evidence type="ECO:0000256" key="3">
    <source>
        <dbReference type="ARBA" id="ARBA00022737"/>
    </source>
</evidence>
<dbReference type="SUPFAM" id="SSF49313">
    <property type="entry name" value="Cadherin-like"/>
    <property type="match status" value="2"/>
</dbReference>
<keyword evidence="3" id="KW-0677">Repeat</keyword>
<dbReference type="InterPro" id="IPR015919">
    <property type="entry name" value="Cadherin-like_sf"/>
</dbReference>
<keyword evidence="6" id="KW-0472">Membrane</keyword>
<dbReference type="GO" id="GO:0007156">
    <property type="term" value="P:homophilic cell adhesion via plasma membrane adhesion molecules"/>
    <property type="evidence" value="ECO:0007669"/>
    <property type="project" value="InterPro"/>
</dbReference>
<dbReference type="InterPro" id="IPR002126">
    <property type="entry name" value="Cadherin-like_dom"/>
</dbReference>
<dbReference type="SMART" id="SM00112">
    <property type="entry name" value="CA"/>
    <property type="match status" value="3"/>
</dbReference>
<dbReference type="AlphaFoldDB" id="A0A8S9YV64"/>
<feature type="domain" description="Cadherin" evidence="9">
    <location>
        <begin position="389"/>
        <end position="499"/>
    </location>
</feature>